<feature type="region of interest" description="Disordered" evidence="1">
    <location>
        <begin position="23"/>
        <end position="45"/>
    </location>
</feature>
<dbReference type="KEGG" id="bhk:B4U37_08245"/>
<proteinExistence type="predicted"/>
<dbReference type="PROSITE" id="PS51257">
    <property type="entry name" value="PROKAR_LIPOPROTEIN"/>
    <property type="match status" value="1"/>
</dbReference>
<feature type="compositionally biased region" description="Basic and acidic residues" evidence="1">
    <location>
        <begin position="23"/>
        <end position="38"/>
    </location>
</feature>
<dbReference type="EMBL" id="VTEU01000001">
    <property type="protein sequence ID" value="TYS61288.1"/>
    <property type="molecule type" value="Genomic_DNA"/>
</dbReference>
<name>A0A1Y0CL57_9BACI</name>
<evidence type="ECO:0000313" key="4">
    <source>
        <dbReference type="Proteomes" id="UP000195573"/>
    </source>
</evidence>
<organism evidence="3 5">
    <name type="scientific">Sutcliffiella horikoshii</name>
    <dbReference type="NCBI Taxonomy" id="79883"/>
    <lineage>
        <taxon>Bacteria</taxon>
        <taxon>Bacillati</taxon>
        <taxon>Bacillota</taxon>
        <taxon>Bacilli</taxon>
        <taxon>Bacillales</taxon>
        <taxon>Bacillaceae</taxon>
        <taxon>Sutcliffiella</taxon>
    </lineage>
</organism>
<evidence type="ECO:0000313" key="3">
    <source>
        <dbReference type="EMBL" id="TYS61288.1"/>
    </source>
</evidence>
<dbReference type="GeneID" id="96738413"/>
<protein>
    <submittedName>
        <fullName evidence="3">Uncharacterized protein</fullName>
    </submittedName>
</protein>
<accession>A0A1Y0CL57</accession>
<dbReference type="RefSeq" id="WP_088017833.1">
    <property type="nucleotide sequence ID" value="NZ_CP020880.1"/>
</dbReference>
<gene>
    <name evidence="2" type="ORF">B4U37_08245</name>
    <name evidence="3" type="ORF">FZC74_03160</name>
</gene>
<evidence type="ECO:0000256" key="1">
    <source>
        <dbReference type="SAM" id="MobiDB-lite"/>
    </source>
</evidence>
<evidence type="ECO:0000313" key="2">
    <source>
        <dbReference type="EMBL" id="ART76021.1"/>
    </source>
</evidence>
<sequence>MHQKLLIIPLVFVLSCGCANQRDEESAKGPTITEERKQPGLMSNDELIRDSRNEALINVDNTNGDNDQGKISRQEARSSLMKYLELTRHDSTDVAYEGIDGEFYLFHVSDLVHFNNQPEKLSRGWYKVNRNTGEVSLWKK</sequence>
<evidence type="ECO:0000313" key="5">
    <source>
        <dbReference type="Proteomes" id="UP000323393"/>
    </source>
</evidence>
<dbReference type="AlphaFoldDB" id="A0A1Y0CL57"/>
<dbReference type="EMBL" id="CP020880">
    <property type="protein sequence ID" value="ART76021.1"/>
    <property type="molecule type" value="Genomic_DNA"/>
</dbReference>
<reference evidence="2 4" key="1">
    <citation type="submission" date="2017-04" db="EMBL/GenBank/DDBJ databases">
        <title>Complete Genome Sequence of the Bacillus horikoshii 20a strain from Cuatro Cienegas, Coahuila, Mexico.</title>
        <authorList>
            <person name="Zarza E."/>
            <person name="Alcaraz L.D."/>
            <person name="Aguilar-Salinas B."/>
            <person name="Islas A."/>
            <person name="Olmedo-Alvarez G."/>
        </authorList>
    </citation>
    <scope>NUCLEOTIDE SEQUENCE [LARGE SCALE GENOMIC DNA]</scope>
    <source>
        <strain evidence="2 4">20a</strain>
    </source>
</reference>
<reference evidence="3 5" key="2">
    <citation type="submission" date="2019-08" db="EMBL/GenBank/DDBJ databases">
        <title>Bacillus genomes from the desert of Cuatro Cienegas, Coahuila.</title>
        <authorList>
            <person name="Olmedo-Alvarez G."/>
        </authorList>
    </citation>
    <scope>NUCLEOTIDE SEQUENCE [LARGE SCALE GENOMIC DNA]</scope>
    <source>
        <strain evidence="3 5">CH88_3T</strain>
    </source>
</reference>
<keyword evidence="4" id="KW-1185">Reference proteome</keyword>
<dbReference type="Proteomes" id="UP000323393">
    <property type="component" value="Unassembled WGS sequence"/>
</dbReference>
<dbReference type="Proteomes" id="UP000195573">
    <property type="component" value="Chromosome"/>
</dbReference>